<evidence type="ECO:0000256" key="1">
    <source>
        <dbReference type="ARBA" id="ARBA00023118"/>
    </source>
</evidence>
<dbReference type="PANTHER" id="PTHR35579:SF6">
    <property type="entry name" value="DUF324 DOMAIN-CONTAINING PROTEIN"/>
    <property type="match status" value="1"/>
</dbReference>
<gene>
    <name evidence="5" type="ORF">DPM19_01405</name>
</gene>
<dbReference type="OrthoDB" id="5242922at2"/>
<organism evidence="5 6">
    <name type="scientific">Actinomadura craniellae</name>
    <dbReference type="NCBI Taxonomy" id="2231787"/>
    <lineage>
        <taxon>Bacteria</taxon>
        <taxon>Bacillati</taxon>
        <taxon>Actinomycetota</taxon>
        <taxon>Actinomycetes</taxon>
        <taxon>Streptosporangiales</taxon>
        <taxon>Thermomonosporaceae</taxon>
        <taxon>Actinomadura</taxon>
    </lineage>
</organism>
<comment type="caution">
    <text evidence="5">The sequence shown here is derived from an EMBL/GenBank/DDBJ whole genome shotgun (WGS) entry which is preliminary data.</text>
</comment>
<evidence type="ECO:0000313" key="6">
    <source>
        <dbReference type="Proteomes" id="UP000251891"/>
    </source>
</evidence>
<dbReference type="EMBL" id="QLYX01000001">
    <property type="protein sequence ID" value="RAY16851.1"/>
    <property type="molecule type" value="Genomic_DNA"/>
</dbReference>
<accession>A0A365HCL9</accession>
<comment type="subunit">
    <text evidence="2">Part of the Csm effector complex that includes Cas10, Csm2, Csm3, Csm4 and Csm5.</text>
</comment>
<dbReference type="Pfam" id="PF03787">
    <property type="entry name" value="RAMPs"/>
    <property type="match status" value="1"/>
</dbReference>
<name>A0A365HCL9_9ACTN</name>
<protein>
    <recommendedName>
        <fullName evidence="4">CRISPR type III-associated protein domain-containing protein</fullName>
    </recommendedName>
</protein>
<sequence>MITTVILAAIDVDAGWSVGAPETGSAAVDRDLLVDRNGNPWVPPSALAGSLRAHLAEHSADETLMGSRPPETADDQRLEPSALWLLGTRTRVRDGDAAPRTEVVAATAIDPRRRAARPRSLRHTRQVARDCRIELYLQHDGPLTDTELELLAAWRPAVGRDRTRGGGTARLARLAYRRYDLDDPDQLRAWLDTTGPGRFTGLTDVTIPEPPDTTVLSASFEITDPLHLGTGSYRTKEKGGPRQATSRTRGGRPLIPGSTWKGVFRARAGYILRTRFGEPAACTEQTGCGRCPLCDLFGSSGRRGRLAFQDSAITGARTAARTQVAIDRVGGGARDKLLFTRQAVESGRFTLLVQALDRVADWERNLLLHVVRDLDDGLIGVGGGTQQGYGTIRLTDRTPLDDLRPATMEAAP</sequence>
<feature type="region of interest" description="Disordered" evidence="3">
    <location>
        <begin position="230"/>
        <end position="252"/>
    </location>
</feature>
<keyword evidence="1" id="KW-0051">Antiviral defense</keyword>
<reference evidence="5 6" key="1">
    <citation type="submission" date="2018-06" db="EMBL/GenBank/DDBJ databases">
        <title>Actinomadura craniellae sp. nov. isolated from marine sponge Craniella sp.</title>
        <authorList>
            <person name="Li L."/>
            <person name="Xu Q.H."/>
            <person name="Lin H.W."/>
            <person name="Lu Y.H."/>
        </authorList>
    </citation>
    <scope>NUCLEOTIDE SEQUENCE [LARGE SCALE GENOMIC DNA]</scope>
    <source>
        <strain evidence="5 6">LHW63021</strain>
    </source>
</reference>
<evidence type="ECO:0000259" key="4">
    <source>
        <dbReference type="Pfam" id="PF03787"/>
    </source>
</evidence>
<dbReference type="InterPro" id="IPR052216">
    <property type="entry name" value="CRISPR_Csm3_endoribonuclease"/>
</dbReference>
<dbReference type="InterPro" id="IPR005537">
    <property type="entry name" value="RAMP_III_fam"/>
</dbReference>
<proteinExistence type="predicted"/>
<feature type="domain" description="CRISPR type III-associated protein" evidence="4">
    <location>
        <begin position="220"/>
        <end position="392"/>
    </location>
</feature>
<dbReference type="RefSeq" id="WP_146778716.1">
    <property type="nucleotide sequence ID" value="NZ_QLYX01000001.1"/>
</dbReference>
<dbReference type="AlphaFoldDB" id="A0A365HCL9"/>
<dbReference type="Proteomes" id="UP000251891">
    <property type="component" value="Unassembled WGS sequence"/>
</dbReference>
<dbReference type="PANTHER" id="PTHR35579">
    <property type="entry name" value="CRISPR SYSTEM CMS ENDORIBONUCLEASE CSM3"/>
    <property type="match status" value="1"/>
</dbReference>
<keyword evidence="6" id="KW-1185">Reference proteome</keyword>
<evidence type="ECO:0000313" key="5">
    <source>
        <dbReference type="EMBL" id="RAY16851.1"/>
    </source>
</evidence>
<dbReference type="GO" id="GO:0051607">
    <property type="term" value="P:defense response to virus"/>
    <property type="evidence" value="ECO:0007669"/>
    <property type="project" value="UniProtKB-KW"/>
</dbReference>
<evidence type="ECO:0000256" key="2">
    <source>
        <dbReference type="ARBA" id="ARBA00093789"/>
    </source>
</evidence>
<evidence type="ECO:0000256" key="3">
    <source>
        <dbReference type="SAM" id="MobiDB-lite"/>
    </source>
</evidence>